<evidence type="ECO:0000256" key="1">
    <source>
        <dbReference type="ARBA" id="ARBA00023239"/>
    </source>
</evidence>
<feature type="transmembrane region" description="Helical" evidence="2">
    <location>
        <begin position="129"/>
        <end position="150"/>
    </location>
</feature>
<dbReference type="RefSeq" id="WP_341683436.1">
    <property type="nucleotide sequence ID" value="NZ_JBBYHT010000005.1"/>
</dbReference>
<evidence type="ECO:0000256" key="2">
    <source>
        <dbReference type="SAM" id="Phobius"/>
    </source>
</evidence>
<gene>
    <name evidence="3" type="ORF">AAEO58_11050</name>
</gene>
<dbReference type="SUPFAM" id="SSF51556">
    <property type="entry name" value="Metallo-dependent hydrolases"/>
    <property type="match status" value="1"/>
</dbReference>
<organism evidence="3 4">
    <name type="scientific">Flavobacterium helocola</name>
    <dbReference type="NCBI Taxonomy" id="3139139"/>
    <lineage>
        <taxon>Bacteria</taxon>
        <taxon>Pseudomonadati</taxon>
        <taxon>Bacteroidota</taxon>
        <taxon>Flavobacteriia</taxon>
        <taxon>Flavobacteriales</taxon>
        <taxon>Flavobacteriaceae</taxon>
        <taxon>Flavobacterium</taxon>
    </lineage>
</organism>
<dbReference type="Proteomes" id="UP001393056">
    <property type="component" value="Unassembled WGS sequence"/>
</dbReference>
<accession>A0ABU9I844</accession>
<dbReference type="Gene3D" id="3.20.20.140">
    <property type="entry name" value="Metal-dependent hydrolases"/>
    <property type="match status" value="1"/>
</dbReference>
<dbReference type="PANTHER" id="PTHR21240">
    <property type="entry name" value="2-AMINO-3-CARBOXYLMUCONATE-6-SEMIALDEHYDE DECARBOXYLASE"/>
    <property type="match status" value="1"/>
</dbReference>
<proteinExistence type="predicted"/>
<keyword evidence="1" id="KW-0456">Lyase</keyword>
<dbReference type="InterPro" id="IPR032465">
    <property type="entry name" value="ACMSD"/>
</dbReference>
<dbReference type="InterPro" id="IPR032466">
    <property type="entry name" value="Metal_Hydrolase"/>
</dbReference>
<keyword evidence="2" id="KW-0812">Transmembrane</keyword>
<protein>
    <recommendedName>
        <fullName evidence="5">Amidohydrolase-related domain-containing protein</fullName>
    </recommendedName>
</protein>
<evidence type="ECO:0000313" key="3">
    <source>
        <dbReference type="EMBL" id="MEL1248581.1"/>
    </source>
</evidence>
<sequence length="568" mass="67608">MNQNPIINCHTHIFTGENIPPYIGKKFMPAILYRLLTVPLIIGICKFWFTSKYSPYKSNFSFQNSNLKKNLVKLKLFWQSIWLIRTLVDLIGFILVIFSSYILFKYFFKEIELLEFLLVKLYQIKLFECLKIDALQIFIIIFTLIAIPYGRKIAMMIFRNSKKFSLLFINEDQLKFITRYISIGRFAYYKEQKTIFKRLKDQYPKDTQFVVLPMDMEFMRSGDVKPEGNYQTQMEKLKELKQKNPQIIHPFVFVDPRRENVGYADFFKWRNNNGKVVLEECFIKDYIEKENFAGFKIYPALGYYPFDEKLLPLWKYAADNNLPIMTHCIRGTIFYRGYKRKEWYYHPIIKDVKIPDEYMLLSKSKNIDFTVDFTHPLNYLCLLNPFLLKEWIKKCNKPELFELFGYSEATDSISSDLANLKICFGHYGGDDEWKKFLERDRDNYSHKMSNNSNGIEFLNPQNPNLSYGGLMDIWKNADWYTIISSLMMQYPKVYADLSYIIHDQEIIPLLKHTLRNESLKNKVLFGTDFYVVRNHNSEKDLLAQTMSNLSSEEFDLIARNNPINYLKN</sequence>
<keyword evidence="4" id="KW-1185">Reference proteome</keyword>
<feature type="transmembrane region" description="Helical" evidence="2">
    <location>
        <begin position="82"/>
        <end position="108"/>
    </location>
</feature>
<reference evidence="3 4" key="1">
    <citation type="submission" date="2024-04" db="EMBL/GenBank/DDBJ databases">
        <title>Flavobacterium sp. DGU41 16S ribosomal RNA gene Genome sequencing and assembly.</title>
        <authorList>
            <person name="Park S."/>
        </authorList>
    </citation>
    <scope>NUCLEOTIDE SEQUENCE [LARGE SCALE GENOMIC DNA]</scope>
    <source>
        <strain evidence="3 4">DGU41</strain>
    </source>
</reference>
<evidence type="ECO:0008006" key="5">
    <source>
        <dbReference type="Google" id="ProtNLM"/>
    </source>
</evidence>
<comment type="caution">
    <text evidence="3">The sequence shown here is derived from an EMBL/GenBank/DDBJ whole genome shotgun (WGS) entry which is preliminary data.</text>
</comment>
<dbReference type="EMBL" id="JBBYHT010000005">
    <property type="protein sequence ID" value="MEL1248581.1"/>
    <property type="molecule type" value="Genomic_DNA"/>
</dbReference>
<feature type="transmembrane region" description="Helical" evidence="2">
    <location>
        <begin position="31"/>
        <end position="49"/>
    </location>
</feature>
<keyword evidence="2" id="KW-1133">Transmembrane helix</keyword>
<name>A0ABU9I844_9FLAO</name>
<evidence type="ECO:0000313" key="4">
    <source>
        <dbReference type="Proteomes" id="UP001393056"/>
    </source>
</evidence>
<keyword evidence="2" id="KW-0472">Membrane</keyword>